<gene>
    <name evidence="12" type="ORF">GCM10022277_26580</name>
</gene>
<feature type="domain" description="T-SNARE coiled-coil homology" evidence="10">
    <location>
        <begin position="425"/>
        <end position="470"/>
    </location>
</feature>
<evidence type="ECO:0000259" key="9">
    <source>
        <dbReference type="PROSITE" id="PS50111"/>
    </source>
</evidence>
<dbReference type="CDD" id="cd11386">
    <property type="entry name" value="MCP_signal"/>
    <property type="match status" value="1"/>
</dbReference>
<proteinExistence type="inferred from homology"/>
<protein>
    <recommendedName>
        <fullName evidence="14">Methyl-accepting chemotaxis protein</fullName>
    </recommendedName>
</protein>
<evidence type="ECO:0000256" key="4">
    <source>
        <dbReference type="ARBA" id="ARBA00022989"/>
    </source>
</evidence>
<evidence type="ECO:0000256" key="2">
    <source>
        <dbReference type="ARBA" id="ARBA00022519"/>
    </source>
</evidence>
<feature type="domain" description="HAMP" evidence="11">
    <location>
        <begin position="179"/>
        <end position="233"/>
    </location>
</feature>
<comment type="similarity">
    <text evidence="7">Belongs to the methyl-accepting chemotaxis (MCP) protein family.</text>
</comment>
<keyword evidence="2" id="KW-0997">Cell inner membrane</keyword>
<keyword evidence="6 8" id="KW-0807">Transducer</keyword>
<dbReference type="SMART" id="SM00283">
    <property type="entry name" value="MA"/>
    <property type="match status" value="1"/>
</dbReference>
<dbReference type="EMBL" id="BAABBN010000007">
    <property type="protein sequence ID" value="GAA3928734.1"/>
    <property type="molecule type" value="Genomic_DNA"/>
</dbReference>
<dbReference type="PROSITE" id="PS50192">
    <property type="entry name" value="T_SNARE"/>
    <property type="match status" value="1"/>
</dbReference>
<evidence type="ECO:0000259" key="11">
    <source>
        <dbReference type="PROSITE" id="PS50885"/>
    </source>
</evidence>
<organism evidence="12 13">
    <name type="scientific">Litoribacillus peritrichatus</name>
    <dbReference type="NCBI Taxonomy" id="718191"/>
    <lineage>
        <taxon>Bacteria</taxon>
        <taxon>Pseudomonadati</taxon>
        <taxon>Pseudomonadota</taxon>
        <taxon>Gammaproteobacteria</taxon>
        <taxon>Oceanospirillales</taxon>
        <taxon>Oceanospirillaceae</taxon>
        <taxon>Litoribacillus</taxon>
    </lineage>
</organism>
<comment type="caution">
    <text evidence="12">The sequence shown here is derived from an EMBL/GenBank/DDBJ whole genome shotgun (WGS) entry which is preliminary data.</text>
</comment>
<accession>A0ABP7MTQ7</accession>
<evidence type="ECO:0000256" key="1">
    <source>
        <dbReference type="ARBA" id="ARBA00004429"/>
    </source>
</evidence>
<dbReference type="InterPro" id="IPR004090">
    <property type="entry name" value="Chemotax_Me-accpt_rcpt"/>
</dbReference>
<feature type="domain" description="Methyl-accepting transducer" evidence="9">
    <location>
        <begin position="238"/>
        <end position="474"/>
    </location>
</feature>
<name>A0ABP7MTQ7_9GAMM</name>
<sequence>MARKIGFKLIVLLVVTLTFFLIAFGYYDYNQVRDNLISQTEKQSEMAIQRLSKSLPGLVWNFETDQVDQVLLSEVKAGFVYGIIIRDAKGEVTKGLINEDFEGIKKTVPYKNHKWDGPTLKEKLEFDDYGTKKKIGSVSIWIDESEMNAQLADVVEQTIFKTLVLDIILAVVISLAARTLVDRPLTQVINALHDIAEGEGDLTRRLDSKRNDQIGDLANEFNTFVEKIFTLVIETRNSMREMEGWVNKVAASAVDIKGDLHEQHEEIDQVTAATHELGIASQNVAENAQQAAESVHSADAAAAQANTIVMQGIEAIKELAEEIDSGAQAVDLLQNDVANITSVLAVIRGIAEQTNLLALNAAIEAARAGEMGRGFAVVADEVRALASRTQEATEEIQSMIEKLQGGAQKAVEAMRSSKGRSEDSVEMSSKTGDALSDISNAMSVINDMSIQIASATEEQNAVCDDVTRNLTKITSIAGNITEVSQTSVETASSLQDLNKQVLQSFDRFKVD</sequence>
<evidence type="ECO:0000256" key="6">
    <source>
        <dbReference type="ARBA" id="ARBA00023224"/>
    </source>
</evidence>
<dbReference type="RefSeq" id="WP_344799029.1">
    <property type="nucleotide sequence ID" value="NZ_BAABBN010000007.1"/>
</dbReference>
<keyword evidence="2" id="KW-1003">Cell membrane</keyword>
<evidence type="ECO:0000313" key="13">
    <source>
        <dbReference type="Proteomes" id="UP001501565"/>
    </source>
</evidence>
<dbReference type="InterPro" id="IPR004089">
    <property type="entry name" value="MCPsignal_dom"/>
</dbReference>
<dbReference type="PRINTS" id="PR00260">
    <property type="entry name" value="CHEMTRNSDUCR"/>
</dbReference>
<reference evidence="13" key="1">
    <citation type="journal article" date="2019" name="Int. J. Syst. Evol. Microbiol.">
        <title>The Global Catalogue of Microorganisms (GCM) 10K type strain sequencing project: providing services to taxonomists for standard genome sequencing and annotation.</title>
        <authorList>
            <consortium name="The Broad Institute Genomics Platform"/>
            <consortium name="The Broad Institute Genome Sequencing Center for Infectious Disease"/>
            <person name="Wu L."/>
            <person name="Ma J."/>
        </authorList>
    </citation>
    <scope>NUCLEOTIDE SEQUENCE [LARGE SCALE GENOMIC DNA]</scope>
    <source>
        <strain evidence="13">JCM 17551</strain>
    </source>
</reference>
<dbReference type="PROSITE" id="PS50885">
    <property type="entry name" value="HAMP"/>
    <property type="match status" value="1"/>
</dbReference>
<keyword evidence="13" id="KW-1185">Reference proteome</keyword>
<dbReference type="SMART" id="SM00304">
    <property type="entry name" value="HAMP"/>
    <property type="match status" value="1"/>
</dbReference>
<dbReference type="PANTHER" id="PTHR32089:SF119">
    <property type="entry name" value="METHYL-ACCEPTING CHEMOTAXIS PROTEIN CTPL"/>
    <property type="match status" value="1"/>
</dbReference>
<comment type="subcellular location">
    <subcellularLocation>
        <location evidence="1">Cell inner membrane</location>
        <topology evidence="1">Multi-pass membrane protein</topology>
    </subcellularLocation>
</comment>
<dbReference type="InterPro" id="IPR000727">
    <property type="entry name" value="T_SNARE_dom"/>
</dbReference>
<evidence type="ECO:0008006" key="14">
    <source>
        <dbReference type="Google" id="ProtNLM"/>
    </source>
</evidence>
<evidence type="ECO:0000259" key="10">
    <source>
        <dbReference type="PROSITE" id="PS50192"/>
    </source>
</evidence>
<dbReference type="Proteomes" id="UP001501565">
    <property type="component" value="Unassembled WGS sequence"/>
</dbReference>
<dbReference type="Pfam" id="PF00672">
    <property type="entry name" value="HAMP"/>
    <property type="match status" value="1"/>
</dbReference>
<evidence type="ECO:0000256" key="5">
    <source>
        <dbReference type="ARBA" id="ARBA00023136"/>
    </source>
</evidence>
<dbReference type="SUPFAM" id="SSF58104">
    <property type="entry name" value="Methyl-accepting chemotaxis protein (MCP) signaling domain"/>
    <property type="match status" value="1"/>
</dbReference>
<dbReference type="PANTHER" id="PTHR32089">
    <property type="entry name" value="METHYL-ACCEPTING CHEMOTAXIS PROTEIN MCPB"/>
    <property type="match status" value="1"/>
</dbReference>
<keyword evidence="5" id="KW-0472">Membrane</keyword>
<evidence type="ECO:0000256" key="8">
    <source>
        <dbReference type="PROSITE-ProRule" id="PRU00284"/>
    </source>
</evidence>
<dbReference type="CDD" id="cd06225">
    <property type="entry name" value="HAMP"/>
    <property type="match status" value="1"/>
</dbReference>
<dbReference type="Gene3D" id="1.10.287.950">
    <property type="entry name" value="Methyl-accepting chemotaxis protein"/>
    <property type="match status" value="1"/>
</dbReference>
<keyword evidence="3" id="KW-0812">Transmembrane</keyword>
<dbReference type="Pfam" id="PF00015">
    <property type="entry name" value="MCPsignal"/>
    <property type="match status" value="1"/>
</dbReference>
<dbReference type="InterPro" id="IPR003660">
    <property type="entry name" value="HAMP_dom"/>
</dbReference>
<keyword evidence="4" id="KW-1133">Transmembrane helix</keyword>
<dbReference type="PROSITE" id="PS50111">
    <property type="entry name" value="CHEMOTAXIS_TRANSDUC_2"/>
    <property type="match status" value="1"/>
</dbReference>
<evidence type="ECO:0000256" key="7">
    <source>
        <dbReference type="ARBA" id="ARBA00029447"/>
    </source>
</evidence>
<evidence type="ECO:0000313" key="12">
    <source>
        <dbReference type="EMBL" id="GAA3928734.1"/>
    </source>
</evidence>
<evidence type="ECO:0000256" key="3">
    <source>
        <dbReference type="ARBA" id="ARBA00022692"/>
    </source>
</evidence>